<dbReference type="EMBL" id="JAACFV010000014">
    <property type="protein sequence ID" value="KAF7512168.1"/>
    <property type="molecule type" value="Genomic_DNA"/>
</dbReference>
<gene>
    <name evidence="8" type="ORF">GJ744_002330</name>
</gene>
<evidence type="ECO:0000256" key="4">
    <source>
        <dbReference type="ARBA" id="ARBA00022786"/>
    </source>
</evidence>
<dbReference type="GO" id="GO:0030674">
    <property type="term" value="F:protein-macromolecule adaptor activity"/>
    <property type="evidence" value="ECO:0007669"/>
    <property type="project" value="TreeGrafter"/>
</dbReference>
<evidence type="ECO:0000256" key="6">
    <source>
        <dbReference type="PROSITE-ProRule" id="PRU00221"/>
    </source>
</evidence>
<dbReference type="SUPFAM" id="SSF50978">
    <property type="entry name" value="WD40 repeat-like"/>
    <property type="match status" value="1"/>
</dbReference>
<dbReference type="Proteomes" id="UP000606974">
    <property type="component" value="Unassembled WGS sequence"/>
</dbReference>
<dbReference type="PANTHER" id="PTHR22852:SF0">
    <property type="entry name" value="DENTICLELESS PROTEIN HOMOLOG"/>
    <property type="match status" value="1"/>
</dbReference>
<keyword evidence="9" id="KW-1185">Reference proteome</keyword>
<dbReference type="PROSITE" id="PS50294">
    <property type="entry name" value="WD_REPEATS_REGION"/>
    <property type="match status" value="2"/>
</dbReference>
<comment type="pathway">
    <text evidence="1">Protein modification; protein ubiquitination.</text>
</comment>
<evidence type="ECO:0000256" key="2">
    <source>
        <dbReference type="ARBA" id="ARBA00022574"/>
    </source>
</evidence>
<feature type="compositionally biased region" description="Acidic residues" evidence="7">
    <location>
        <begin position="690"/>
        <end position="699"/>
    </location>
</feature>
<evidence type="ECO:0008006" key="10">
    <source>
        <dbReference type="Google" id="ProtNLM"/>
    </source>
</evidence>
<dbReference type="GO" id="GO:0043161">
    <property type="term" value="P:proteasome-mediated ubiquitin-dependent protein catabolic process"/>
    <property type="evidence" value="ECO:0007669"/>
    <property type="project" value="TreeGrafter"/>
</dbReference>
<dbReference type="InterPro" id="IPR019775">
    <property type="entry name" value="WD40_repeat_CS"/>
</dbReference>
<dbReference type="SMART" id="SM00320">
    <property type="entry name" value="WD40"/>
    <property type="match status" value="6"/>
</dbReference>
<dbReference type="InterPro" id="IPR001680">
    <property type="entry name" value="WD40_rpt"/>
</dbReference>
<comment type="similarity">
    <text evidence="5">Belongs to the WD repeat cdt2 family.</text>
</comment>
<feature type="repeat" description="WD" evidence="6">
    <location>
        <begin position="273"/>
        <end position="314"/>
    </location>
</feature>
<dbReference type="PROSITE" id="PS00678">
    <property type="entry name" value="WD_REPEATS_1"/>
    <property type="match status" value="1"/>
</dbReference>
<dbReference type="InterPro" id="IPR036322">
    <property type="entry name" value="WD40_repeat_dom_sf"/>
</dbReference>
<dbReference type="PROSITE" id="PS50082">
    <property type="entry name" value="WD_REPEATS_2"/>
    <property type="match status" value="3"/>
</dbReference>
<feature type="repeat" description="WD" evidence="6">
    <location>
        <begin position="315"/>
        <end position="351"/>
    </location>
</feature>
<name>A0A8H7AN20_9EURO</name>
<keyword evidence="2 6" id="KW-0853">WD repeat</keyword>
<reference evidence="8" key="1">
    <citation type="submission" date="2020-02" db="EMBL/GenBank/DDBJ databases">
        <authorList>
            <person name="Palmer J.M."/>
        </authorList>
    </citation>
    <scope>NUCLEOTIDE SEQUENCE</scope>
    <source>
        <strain evidence="8">EPUS1.4</strain>
        <tissue evidence="8">Thallus</tissue>
    </source>
</reference>
<evidence type="ECO:0000256" key="1">
    <source>
        <dbReference type="ARBA" id="ARBA00004906"/>
    </source>
</evidence>
<evidence type="ECO:0000313" key="8">
    <source>
        <dbReference type="EMBL" id="KAF7512168.1"/>
    </source>
</evidence>
<dbReference type="GO" id="GO:0005634">
    <property type="term" value="C:nucleus"/>
    <property type="evidence" value="ECO:0007669"/>
    <property type="project" value="TreeGrafter"/>
</dbReference>
<dbReference type="PANTHER" id="PTHR22852">
    <property type="entry name" value="LETHAL 2 DENTICLELESS PROTEIN RETINOIC ACID-REGULATED NUCLEAR MATRIX-ASSOCIATED PROTEIN"/>
    <property type="match status" value="1"/>
</dbReference>
<keyword evidence="4" id="KW-0833">Ubl conjugation pathway</keyword>
<evidence type="ECO:0000313" key="9">
    <source>
        <dbReference type="Proteomes" id="UP000606974"/>
    </source>
</evidence>
<evidence type="ECO:0000256" key="3">
    <source>
        <dbReference type="ARBA" id="ARBA00022737"/>
    </source>
</evidence>
<dbReference type="Pfam" id="PF00400">
    <property type="entry name" value="WD40"/>
    <property type="match status" value="4"/>
</dbReference>
<dbReference type="OrthoDB" id="2096344at2759"/>
<sequence>MSEINGNCPASPPACSDSHRIPKKPIKPPTITPRRFKKFFTPTQTSRIERNVRTSRRALQDITNPPGKPKHSPQLSRLIGHGDELENSPPLLKEARGSKRKLSFASVESPLLSSPLKPDLFFITSSQDNHEGSVCNRERSAGPATFQQESDQESVVEDEDRKATVYHGRPAVRPFHRLSTSSNILSSRLSGQTRRKEPQSSRIWQYETASFYSNANDTYFCGSQAHGHPALPFSSASCNTNSLVAIGDEEGGIRLLDAASSIVDGFSKAYLSFKPHDNAIMDLSFSDDDRLLVTGSGDQTCRVIDMLTQETIHTLSGHSSSVKRVLFQPESKNSIVASCSRDGNVNIWDLRARSFDRPAQQPCRSSMVGIEDHATKLNMPAVPLRDRIRAAHSDRDYSRKAAALKPKSTHGRGEASVTSLSFLGAGREHLLATSSEADATVKLWDMRTTYDTRRARPLPLSTTRQPDSHEMHRHFGLTSMALSTDGARLYTLCRDHTIYAYSASHLILGNAPELTTTSLRPRRAGGCEREGLGPMYGFRHPQLQVSTFYVKLSVRKQKDDKTELLAAGSGNDCAVLFPTSERYLGCKPSARTLDGQGPLLRHSSSSSDVALSSDDGIPIYQHGTALVRGHQKEVTTVAWASDGQLVTVSDDFHVRCWREGDEARDLRRSGEGQGKRWMCGWADVDGSSPDADDDDDDVE</sequence>
<proteinExistence type="inferred from homology"/>
<feature type="region of interest" description="Disordered" evidence="7">
    <location>
        <begin position="667"/>
        <end position="699"/>
    </location>
</feature>
<comment type="caution">
    <text evidence="8">The sequence shown here is derived from an EMBL/GenBank/DDBJ whole genome shotgun (WGS) entry which is preliminary data.</text>
</comment>
<dbReference type="AlphaFoldDB" id="A0A8H7AN20"/>
<feature type="region of interest" description="Disordered" evidence="7">
    <location>
        <begin position="132"/>
        <end position="159"/>
    </location>
</feature>
<accession>A0A8H7AN20</accession>
<dbReference type="Gene3D" id="2.130.10.10">
    <property type="entry name" value="YVTN repeat-like/Quinoprotein amine dehydrogenase"/>
    <property type="match status" value="3"/>
</dbReference>
<keyword evidence="3" id="KW-0677">Repeat</keyword>
<protein>
    <recommendedName>
        <fullName evidence="10">Anaphase-promoting complex subunit 4 WD40 domain-containing protein</fullName>
    </recommendedName>
</protein>
<dbReference type="InterPro" id="IPR015943">
    <property type="entry name" value="WD40/YVTN_repeat-like_dom_sf"/>
</dbReference>
<evidence type="ECO:0000256" key="7">
    <source>
        <dbReference type="SAM" id="MobiDB-lite"/>
    </source>
</evidence>
<organism evidence="8 9">
    <name type="scientific">Endocarpon pusillum</name>
    <dbReference type="NCBI Taxonomy" id="364733"/>
    <lineage>
        <taxon>Eukaryota</taxon>
        <taxon>Fungi</taxon>
        <taxon>Dikarya</taxon>
        <taxon>Ascomycota</taxon>
        <taxon>Pezizomycotina</taxon>
        <taxon>Eurotiomycetes</taxon>
        <taxon>Chaetothyriomycetidae</taxon>
        <taxon>Verrucariales</taxon>
        <taxon>Verrucariaceae</taxon>
        <taxon>Endocarpon</taxon>
    </lineage>
</organism>
<feature type="region of interest" description="Disordered" evidence="7">
    <location>
        <begin position="1"/>
        <end position="74"/>
    </location>
</feature>
<dbReference type="InterPro" id="IPR051865">
    <property type="entry name" value="WD-repeat_CDT2_adapter"/>
</dbReference>
<evidence type="ECO:0000256" key="5">
    <source>
        <dbReference type="ARBA" id="ARBA00038344"/>
    </source>
</evidence>
<feature type="repeat" description="WD" evidence="6">
    <location>
        <begin position="627"/>
        <end position="657"/>
    </location>
</feature>